<keyword evidence="4" id="KW-0255">Endonuclease</keyword>
<evidence type="ECO:0000256" key="5">
    <source>
        <dbReference type="ARBA" id="ARBA00022801"/>
    </source>
</evidence>
<reference evidence="8 9" key="1">
    <citation type="submission" date="2017-06" db="EMBL/GenBank/DDBJ databases">
        <title>Genome sequencing of cyanobaciteial culture collection at National Institute for Environmental Studies (NIES).</title>
        <authorList>
            <person name="Hirose Y."/>
            <person name="Shimura Y."/>
            <person name="Fujisawa T."/>
            <person name="Nakamura Y."/>
            <person name="Kawachi M."/>
        </authorList>
    </citation>
    <scope>NUCLEOTIDE SEQUENCE [LARGE SCALE GENOMIC DNA]</scope>
    <source>
        <strain evidence="8 9">NIES-4072</strain>
    </source>
</reference>
<keyword evidence="9" id="KW-1185">Reference proteome</keyword>
<organism evidence="8 9">
    <name type="scientific">Nostoc commune NIES-4072</name>
    <dbReference type="NCBI Taxonomy" id="2005467"/>
    <lineage>
        <taxon>Bacteria</taxon>
        <taxon>Bacillati</taxon>
        <taxon>Cyanobacteriota</taxon>
        <taxon>Cyanophyceae</taxon>
        <taxon>Nostocales</taxon>
        <taxon>Nostocaceae</taxon>
        <taxon>Nostoc</taxon>
    </lineage>
</organism>
<name>A0A2R5FQU9_NOSCO</name>
<dbReference type="Pfam" id="PF07927">
    <property type="entry name" value="HicA_toxin"/>
    <property type="match status" value="1"/>
</dbReference>
<dbReference type="InterPro" id="IPR038570">
    <property type="entry name" value="HicA_sf"/>
</dbReference>
<dbReference type="EMBL" id="BDUD01000001">
    <property type="protein sequence ID" value="GBG20399.1"/>
    <property type="molecule type" value="Genomic_DNA"/>
</dbReference>
<sequence length="85" mass="9543">MPPFGSVNRRDLIRYLKDAGFDGPYPGGKHQYMVKGELKLTIPNPHQGDISPSLLNRILTQVAGYRLICTYYHSIHVIAYNKVGA</sequence>
<evidence type="ECO:0000256" key="3">
    <source>
        <dbReference type="ARBA" id="ARBA00022722"/>
    </source>
</evidence>
<dbReference type="OrthoDB" id="7065165at2"/>
<keyword evidence="6" id="KW-0694">RNA-binding</keyword>
<dbReference type="Proteomes" id="UP000245124">
    <property type="component" value="Unassembled WGS sequence"/>
</dbReference>
<keyword evidence="5" id="KW-0378">Hydrolase</keyword>
<gene>
    <name evidence="8" type="ORF">NIES4072_40760</name>
</gene>
<dbReference type="GO" id="GO:0016787">
    <property type="term" value="F:hydrolase activity"/>
    <property type="evidence" value="ECO:0007669"/>
    <property type="project" value="UniProtKB-KW"/>
</dbReference>
<evidence type="ECO:0000256" key="1">
    <source>
        <dbReference type="ARBA" id="ARBA00006620"/>
    </source>
</evidence>
<keyword evidence="3" id="KW-0540">Nuclease</keyword>
<protein>
    <recommendedName>
        <fullName evidence="10">YcfA family protein</fullName>
    </recommendedName>
</protein>
<dbReference type="GO" id="GO:0003729">
    <property type="term" value="F:mRNA binding"/>
    <property type="evidence" value="ECO:0007669"/>
    <property type="project" value="InterPro"/>
</dbReference>
<evidence type="ECO:0000256" key="2">
    <source>
        <dbReference type="ARBA" id="ARBA00022649"/>
    </source>
</evidence>
<dbReference type="AlphaFoldDB" id="A0A2R5FQU9"/>
<dbReference type="GO" id="GO:0004519">
    <property type="term" value="F:endonuclease activity"/>
    <property type="evidence" value="ECO:0007669"/>
    <property type="project" value="UniProtKB-KW"/>
</dbReference>
<keyword evidence="7" id="KW-0346">Stress response</keyword>
<evidence type="ECO:0000256" key="7">
    <source>
        <dbReference type="ARBA" id="ARBA00023016"/>
    </source>
</evidence>
<comment type="similarity">
    <text evidence="1">Belongs to the HicA mRNA interferase family.</text>
</comment>
<evidence type="ECO:0008006" key="10">
    <source>
        <dbReference type="Google" id="ProtNLM"/>
    </source>
</evidence>
<dbReference type="RefSeq" id="WP_109010126.1">
    <property type="nucleotide sequence ID" value="NZ_BDUD01000001.1"/>
</dbReference>
<evidence type="ECO:0000256" key="4">
    <source>
        <dbReference type="ARBA" id="ARBA00022759"/>
    </source>
</evidence>
<evidence type="ECO:0000256" key="6">
    <source>
        <dbReference type="ARBA" id="ARBA00022884"/>
    </source>
</evidence>
<dbReference type="SUPFAM" id="SSF54786">
    <property type="entry name" value="YcfA/nrd intein domain"/>
    <property type="match status" value="1"/>
</dbReference>
<dbReference type="InterPro" id="IPR012933">
    <property type="entry name" value="HicA_mRNA_interferase"/>
</dbReference>
<dbReference type="Gene3D" id="3.30.920.30">
    <property type="entry name" value="Hypothetical protein"/>
    <property type="match status" value="1"/>
</dbReference>
<accession>A0A2R5FQU9</accession>
<comment type="caution">
    <text evidence="8">The sequence shown here is derived from an EMBL/GenBank/DDBJ whole genome shotgun (WGS) entry which is preliminary data.</text>
</comment>
<keyword evidence="2" id="KW-1277">Toxin-antitoxin system</keyword>
<proteinExistence type="inferred from homology"/>
<evidence type="ECO:0000313" key="8">
    <source>
        <dbReference type="EMBL" id="GBG20399.1"/>
    </source>
</evidence>
<evidence type="ECO:0000313" key="9">
    <source>
        <dbReference type="Proteomes" id="UP000245124"/>
    </source>
</evidence>